<keyword evidence="1" id="KW-0472">Membrane</keyword>
<organism evidence="2 3">
    <name type="scientific">Paragonimus westermani</name>
    <dbReference type="NCBI Taxonomy" id="34504"/>
    <lineage>
        <taxon>Eukaryota</taxon>
        <taxon>Metazoa</taxon>
        <taxon>Spiralia</taxon>
        <taxon>Lophotrochozoa</taxon>
        <taxon>Platyhelminthes</taxon>
        <taxon>Trematoda</taxon>
        <taxon>Digenea</taxon>
        <taxon>Plagiorchiida</taxon>
        <taxon>Troglotremata</taxon>
        <taxon>Troglotrematidae</taxon>
        <taxon>Paragonimus</taxon>
    </lineage>
</organism>
<dbReference type="OrthoDB" id="10336093at2759"/>
<dbReference type="Proteomes" id="UP000699462">
    <property type="component" value="Unassembled WGS sequence"/>
</dbReference>
<evidence type="ECO:0000256" key="1">
    <source>
        <dbReference type="SAM" id="Phobius"/>
    </source>
</evidence>
<reference evidence="2 3" key="1">
    <citation type="submission" date="2019-07" db="EMBL/GenBank/DDBJ databases">
        <title>Annotation for the trematode Paragonimus westermani.</title>
        <authorList>
            <person name="Choi Y.-J."/>
        </authorList>
    </citation>
    <scope>NUCLEOTIDE SEQUENCE [LARGE SCALE GENOMIC DNA]</scope>
    <source>
        <strain evidence="2">180907_Pwestermani</strain>
    </source>
</reference>
<evidence type="ECO:0000313" key="3">
    <source>
        <dbReference type="Proteomes" id="UP000699462"/>
    </source>
</evidence>
<feature type="transmembrane region" description="Helical" evidence="1">
    <location>
        <begin position="176"/>
        <end position="200"/>
    </location>
</feature>
<protein>
    <submittedName>
        <fullName evidence="2">Uncharacterized protein</fullName>
    </submittedName>
</protein>
<proteinExistence type="predicted"/>
<sequence length="209" mass="23548">METHKVQPLPDHHWMKEMFGLRKVTLLYAVTLCIIGVFGTVQQNETSTEEKIQLEQPQATGVLSKLIEAATLITGVQNNAAGDAILGLSITITTLLSSDQLRNNQSAWWEKISRMMPKQALFFLALLIMQYYWLLIQPTQGMTVEDMNNVSKTWPNNTQTKRAIQNNVAVNADNKLIIGIFVLLVIILLLLLVTLFSQLCNSCKCCRKK</sequence>
<evidence type="ECO:0000313" key="2">
    <source>
        <dbReference type="EMBL" id="KAF8571657.1"/>
    </source>
</evidence>
<keyword evidence="1" id="KW-1133">Transmembrane helix</keyword>
<gene>
    <name evidence="2" type="ORF">P879_03683</name>
</gene>
<feature type="transmembrane region" description="Helical" evidence="1">
    <location>
        <begin position="20"/>
        <end position="41"/>
    </location>
</feature>
<dbReference type="EMBL" id="JTDF01000389">
    <property type="protein sequence ID" value="KAF8571657.1"/>
    <property type="molecule type" value="Genomic_DNA"/>
</dbReference>
<accession>A0A8T0DY72</accession>
<feature type="transmembrane region" description="Helical" evidence="1">
    <location>
        <begin position="120"/>
        <end position="136"/>
    </location>
</feature>
<name>A0A8T0DY72_9TREM</name>
<keyword evidence="1" id="KW-0812">Transmembrane</keyword>
<keyword evidence="3" id="KW-1185">Reference proteome</keyword>
<comment type="caution">
    <text evidence="2">The sequence shown here is derived from an EMBL/GenBank/DDBJ whole genome shotgun (WGS) entry which is preliminary data.</text>
</comment>
<dbReference type="AlphaFoldDB" id="A0A8T0DY72"/>